<accession>A0ABS1TCF7</accession>
<evidence type="ECO:0000313" key="5">
    <source>
        <dbReference type="Proteomes" id="UP000632377"/>
    </source>
</evidence>
<evidence type="ECO:0000313" key="4">
    <source>
        <dbReference type="EMBL" id="MBL4937052.1"/>
    </source>
</evidence>
<dbReference type="PANTHER" id="PTHR34978:SF3">
    <property type="entry name" value="SLR0241 PROTEIN"/>
    <property type="match status" value="1"/>
</dbReference>
<keyword evidence="5" id="KW-1185">Reference proteome</keyword>
<sequence>MRNLTAIFDWIVFSSTAAVILTGAIIFIKRLMRDKQSVKWHYYIWFILVIRLLIPYAPQSPISIFNTVTPAVQSMYYSESKVLNEKLPINNNVSDLSLKDDYIVNTASPSDMHNNSSSSSLTKMNLKLYFMFIWLLGVITFTIYTCYINLRLLLKTKKSKPTEITNIRGTLEQCKLLMGIQKDIPVFLESYVTSPSILGINKPVLLLPKDILDNINDNELKHIFLHELSHYKRKDNAIKYVILFLKMIYWFNPVIWYGFYKMQEDCELCCDYEAMEYMSKEEQLEYGYTILHMLKISSAQKRLLGAAGLLSGKSNIKRRIVMISQFNKKSFKFSAAGLVIISLLSFALFTNAKTNTAHADSSIKENVKALTTTLSSNSIDVKDIKGKNFNGKLMTISNPNKISVAYSLKDLKAYKTTSQIAKEENASAAINAGSFTMDQTPYGFIMKNGNVINNDSKDTSKKFPTAGLTKNGLLVVGDYSINELKNNDVRDAVVSGPALIINGKSLDTSNINLGINPRTAIAQKSDGTVLFLVIDGRSKNSIGASVKDVSEILLQNNAYNACLLDGGSSSTMYYNGNVINHPCDASGERKVPSAFVVLP</sequence>
<evidence type="ECO:0000256" key="1">
    <source>
        <dbReference type="SAM" id="Phobius"/>
    </source>
</evidence>
<dbReference type="EMBL" id="JAESWC010000009">
    <property type="protein sequence ID" value="MBL4937052.1"/>
    <property type="molecule type" value="Genomic_DNA"/>
</dbReference>
<dbReference type="PANTHER" id="PTHR34978">
    <property type="entry name" value="POSSIBLE SENSOR-TRANSDUCER PROTEIN BLAR"/>
    <property type="match status" value="1"/>
</dbReference>
<dbReference type="RefSeq" id="WP_202749807.1">
    <property type="nucleotide sequence ID" value="NZ_JAESWC010000009.1"/>
</dbReference>
<name>A0ABS1TCF7_9CLOT</name>
<feature type="transmembrane region" description="Helical" evidence="1">
    <location>
        <begin position="6"/>
        <end position="28"/>
    </location>
</feature>
<dbReference type="CDD" id="cd07341">
    <property type="entry name" value="M56_BlaR1_MecR1_like"/>
    <property type="match status" value="1"/>
</dbReference>
<keyword evidence="4" id="KW-0378">Hydrolase</keyword>
<evidence type="ECO:0000259" key="2">
    <source>
        <dbReference type="Pfam" id="PF05569"/>
    </source>
</evidence>
<dbReference type="Pfam" id="PF09992">
    <property type="entry name" value="NAGPA"/>
    <property type="match status" value="1"/>
</dbReference>
<organism evidence="4 5">
    <name type="scientific">Clostridium rhizosphaerae</name>
    <dbReference type="NCBI Taxonomy" id="2803861"/>
    <lineage>
        <taxon>Bacteria</taxon>
        <taxon>Bacillati</taxon>
        <taxon>Bacillota</taxon>
        <taxon>Clostridia</taxon>
        <taxon>Eubacteriales</taxon>
        <taxon>Clostridiaceae</taxon>
        <taxon>Clostridium</taxon>
    </lineage>
</organism>
<keyword evidence="1" id="KW-0472">Membrane</keyword>
<keyword evidence="4" id="KW-0326">Glycosidase</keyword>
<keyword evidence="1" id="KW-0812">Transmembrane</keyword>
<evidence type="ECO:0000259" key="3">
    <source>
        <dbReference type="Pfam" id="PF09992"/>
    </source>
</evidence>
<feature type="domain" description="Peptidase M56" evidence="2">
    <location>
        <begin position="15"/>
        <end position="323"/>
    </location>
</feature>
<feature type="transmembrane region" description="Helical" evidence="1">
    <location>
        <begin position="128"/>
        <end position="150"/>
    </location>
</feature>
<dbReference type="Proteomes" id="UP000632377">
    <property type="component" value="Unassembled WGS sequence"/>
</dbReference>
<dbReference type="InterPro" id="IPR008756">
    <property type="entry name" value="Peptidase_M56"/>
</dbReference>
<dbReference type="InterPro" id="IPR052173">
    <property type="entry name" value="Beta-lactam_resp_regulator"/>
</dbReference>
<dbReference type="InterPro" id="IPR018711">
    <property type="entry name" value="NAGPA"/>
</dbReference>
<dbReference type="Pfam" id="PF05569">
    <property type="entry name" value="Peptidase_M56"/>
    <property type="match status" value="1"/>
</dbReference>
<gene>
    <name evidence="4" type="ORF">JK636_14955</name>
</gene>
<proteinExistence type="predicted"/>
<protein>
    <submittedName>
        <fullName evidence="4">Phosphodiester glycosidase family protein</fullName>
    </submittedName>
</protein>
<feature type="transmembrane region" description="Helical" evidence="1">
    <location>
        <begin position="240"/>
        <end position="259"/>
    </location>
</feature>
<dbReference type="GO" id="GO:0016798">
    <property type="term" value="F:hydrolase activity, acting on glycosyl bonds"/>
    <property type="evidence" value="ECO:0007669"/>
    <property type="project" value="UniProtKB-KW"/>
</dbReference>
<reference evidence="4 5" key="1">
    <citation type="submission" date="2021-01" db="EMBL/GenBank/DDBJ databases">
        <title>Genome public.</title>
        <authorList>
            <person name="Liu C."/>
            <person name="Sun Q."/>
        </authorList>
    </citation>
    <scope>NUCLEOTIDE SEQUENCE [LARGE SCALE GENOMIC DNA]</scope>
    <source>
        <strain evidence="4 5">YIM B02515</strain>
    </source>
</reference>
<feature type="domain" description="Phosphodiester glycosidase" evidence="3">
    <location>
        <begin position="425"/>
        <end position="597"/>
    </location>
</feature>
<feature type="transmembrane region" description="Helical" evidence="1">
    <location>
        <begin position="40"/>
        <end position="57"/>
    </location>
</feature>
<comment type="caution">
    <text evidence="4">The sequence shown here is derived from an EMBL/GenBank/DDBJ whole genome shotgun (WGS) entry which is preliminary data.</text>
</comment>
<keyword evidence="1" id="KW-1133">Transmembrane helix</keyword>